<evidence type="ECO:0000313" key="6">
    <source>
        <dbReference type="EMBL" id="KJX94096.1"/>
    </source>
</evidence>
<dbReference type="PANTHER" id="PTHR32419">
    <property type="entry name" value="GLUTATHIONYL-HYDROQUINONE REDUCTASE"/>
    <property type="match status" value="1"/>
</dbReference>
<evidence type="ECO:0000259" key="5">
    <source>
        <dbReference type="Pfam" id="PF13409"/>
    </source>
</evidence>
<dbReference type="InterPro" id="IPR047047">
    <property type="entry name" value="GST_Omega-like_C"/>
</dbReference>
<dbReference type="SUPFAM" id="SSF47616">
    <property type="entry name" value="GST C-terminal domain-like"/>
    <property type="match status" value="1"/>
</dbReference>
<evidence type="ECO:0000313" key="7">
    <source>
        <dbReference type="Proteomes" id="UP000033647"/>
    </source>
</evidence>
<dbReference type="PANTHER" id="PTHR32419:SF23">
    <property type="entry name" value="GLUTATHIONE S-TRANSFERASE (EUROFUNG)"/>
    <property type="match status" value="1"/>
</dbReference>
<protein>
    <submittedName>
        <fullName evidence="6">Glutathione s-transferase like protein</fullName>
    </submittedName>
</protein>
<keyword evidence="6" id="KW-0808">Transferase</keyword>
<accession>A0A0F4G9Q0</accession>
<dbReference type="CDD" id="cd03190">
    <property type="entry name" value="GST_C_Omega_like"/>
    <property type="match status" value="1"/>
</dbReference>
<evidence type="ECO:0000256" key="1">
    <source>
        <dbReference type="PIRSR" id="PIRSR015753-1"/>
    </source>
</evidence>
<dbReference type="PIRSF" id="PIRSF015753">
    <property type="entry name" value="GST"/>
    <property type="match status" value="1"/>
</dbReference>
<name>A0A0F4G9Q0_9PEZI</name>
<sequence>MADDTSSWHSGPDDSFHGKITPNGRFPPEANRYHLYIGFFCPFAHRAMLVYKLKKLEKYASIEMSIMRPYPKGDENGWPGWRFNVKDEEDQYEGATVDKLFGSKYLHEVYFKADKEYKGRYSVPVLWDKKLNTIVSNESHELLRDLQTAFNVLLPQELQDITLYPENLREEVDILGQQLQRDLNTRVYKTGNATTQEDYEENLPVVFAMLNKLEKVAAKSGGPYILGKHMTEVDVRTYASLIRFDTVYVQHFKCNLGMIRYSYPILHNWLKGMYWNEPAFQSTTNFRHIKENYTKSHYHINPLAITPVGPWPDIESGVEADWSNLRVGGIDMPAVLEFESTQTDRE</sequence>
<dbReference type="GO" id="GO:0004364">
    <property type="term" value="F:glutathione transferase activity"/>
    <property type="evidence" value="ECO:0007669"/>
    <property type="project" value="InterPro"/>
</dbReference>
<feature type="binding site" evidence="2">
    <location>
        <begin position="120"/>
        <end position="123"/>
    </location>
    <ligand>
        <name>glutathione</name>
        <dbReference type="ChEBI" id="CHEBI:57925"/>
    </ligand>
</feature>
<dbReference type="Proteomes" id="UP000033647">
    <property type="component" value="Unassembled WGS sequence"/>
</dbReference>
<dbReference type="Gene3D" id="3.40.30.10">
    <property type="entry name" value="Glutaredoxin"/>
    <property type="match status" value="1"/>
</dbReference>
<dbReference type="EMBL" id="LAFY01004177">
    <property type="protein sequence ID" value="KJX94096.1"/>
    <property type="molecule type" value="Genomic_DNA"/>
</dbReference>
<dbReference type="AlphaFoldDB" id="A0A0F4G9Q0"/>
<feature type="site" description="Lowers pKa of active site Cys" evidence="3">
    <location>
        <position position="293"/>
    </location>
</feature>
<keyword evidence="7" id="KW-1185">Reference proteome</keyword>
<feature type="domain" description="GST N-terminal" evidence="5">
    <location>
        <begin position="40"/>
        <end position="148"/>
    </location>
</feature>
<feature type="binding site" evidence="2">
    <location>
        <position position="81"/>
    </location>
    <ligand>
        <name>glutathione</name>
        <dbReference type="ChEBI" id="CHEBI:57925"/>
    </ligand>
</feature>
<feature type="active site" description="Proton donor/acceptor" evidence="1">
    <location>
        <position position="188"/>
    </location>
</feature>
<proteinExistence type="predicted"/>
<gene>
    <name evidence="6" type="ORF">TI39_contig4218g00002</name>
</gene>
<dbReference type="InterPro" id="IPR036249">
    <property type="entry name" value="Thioredoxin-like_sf"/>
</dbReference>
<reference evidence="6 7" key="1">
    <citation type="submission" date="2015-03" db="EMBL/GenBank/DDBJ databases">
        <title>RNA-seq based gene annotation and comparative genomics of four Zymoseptoria species reveal species-specific pathogenicity related genes and transposable element activity.</title>
        <authorList>
            <person name="Grandaubert J."/>
            <person name="Bhattacharyya A."/>
            <person name="Stukenbrock E.H."/>
        </authorList>
    </citation>
    <scope>NUCLEOTIDE SEQUENCE [LARGE SCALE GENOMIC DNA]</scope>
    <source>
        <strain evidence="6 7">Zb18110</strain>
    </source>
</reference>
<dbReference type="OrthoDB" id="2309723at2759"/>
<evidence type="ECO:0000256" key="2">
    <source>
        <dbReference type="PIRSR" id="PIRSR015753-2"/>
    </source>
</evidence>
<organism evidence="6 7">
    <name type="scientific">Zymoseptoria brevis</name>
    <dbReference type="NCBI Taxonomy" id="1047168"/>
    <lineage>
        <taxon>Eukaryota</taxon>
        <taxon>Fungi</taxon>
        <taxon>Dikarya</taxon>
        <taxon>Ascomycota</taxon>
        <taxon>Pezizomycotina</taxon>
        <taxon>Dothideomycetes</taxon>
        <taxon>Dothideomycetidae</taxon>
        <taxon>Mycosphaerellales</taxon>
        <taxon>Mycosphaerellaceae</taxon>
        <taxon>Zymoseptoria</taxon>
    </lineage>
</organism>
<evidence type="ECO:0000256" key="4">
    <source>
        <dbReference type="SAM" id="MobiDB-lite"/>
    </source>
</evidence>
<feature type="region of interest" description="Disordered" evidence="4">
    <location>
        <begin position="1"/>
        <end position="22"/>
    </location>
</feature>
<dbReference type="SUPFAM" id="SSF52833">
    <property type="entry name" value="Thioredoxin-like"/>
    <property type="match status" value="1"/>
</dbReference>
<dbReference type="Gene3D" id="1.20.1050.10">
    <property type="match status" value="1"/>
</dbReference>
<comment type="caution">
    <text evidence="6">The sequence shown here is derived from an EMBL/GenBank/DDBJ whole genome shotgun (WGS) entry which is preliminary data.</text>
</comment>
<dbReference type="GO" id="GO:0005737">
    <property type="term" value="C:cytoplasm"/>
    <property type="evidence" value="ECO:0007669"/>
    <property type="project" value="TreeGrafter"/>
</dbReference>
<dbReference type="Pfam" id="PF13409">
    <property type="entry name" value="GST_N_2"/>
    <property type="match status" value="1"/>
</dbReference>
<dbReference type="InterPro" id="IPR004045">
    <property type="entry name" value="Glutathione_S-Trfase_N"/>
</dbReference>
<feature type="binding site" evidence="2">
    <location>
        <begin position="138"/>
        <end position="139"/>
    </location>
    <ligand>
        <name>glutathione</name>
        <dbReference type="ChEBI" id="CHEBI:57925"/>
    </ligand>
</feature>
<dbReference type="Pfam" id="PF13410">
    <property type="entry name" value="GST_C_2"/>
    <property type="match status" value="1"/>
</dbReference>
<feature type="active site" description="Nucleophile" evidence="1">
    <location>
        <position position="41"/>
    </location>
</feature>
<feature type="site" description="Lowers pKa of active site Cys" evidence="3">
    <location>
        <position position="248"/>
    </location>
</feature>
<evidence type="ECO:0000256" key="3">
    <source>
        <dbReference type="PIRSR" id="PIRSR015753-3"/>
    </source>
</evidence>
<dbReference type="InterPro" id="IPR036282">
    <property type="entry name" value="Glutathione-S-Trfase_C_sf"/>
</dbReference>
<dbReference type="STRING" id="1047168.A0A0F4G9Q0"/>
<dbReference type="InterPro" id="IPR016639">
    <property type="entry name" value="GST_Omega/GSH"/>
</dbReference>